<comment type="caution">
    <text evidence="2">The sequence shown here is derived from an EMBL/GenBank/DDBJ whole genome shotgun (WGS) entry which is preliminary data.</text>
</comment>
<protein>
    <recommendedName>
        <fullName evidence="4">DUF5668 domain-containing protein</fullName>
    </recommendedName>
</protein>
<reference evidence="2 3" key="1">
    <citation type="submission" date="2019-03" db="EMBL/GenBank/DDBJ databases">
        <title>Genomic Encyclopedia of Type Strains, Phase IV (KMG-IV): sequencing the most valuable type-strain genomes for metagenomic binning, comparative biology and taxonomic classification.</title>
        <authorList>
            <person name="Goeker M."/>
        </authorList>
    </citation>
    <scope>NUCLEOTIDE SEQUENCE [LARGE SCALE GENOMIC DNA]</scope>
    <source>
        <strain evidence="2 3">DSM 25894</strain>
    </source>
</reference>
<organism evidence="2 3">
    <name type="scientific">Melghiribacillus thermohalophilus</name>
    <dbReference type="NCBI Taxonomy" id="1324956"/>
    <lineage>
        <taxon>Bacteria</taxon>
        <taxon>Bacillati</taxon>
        <taxon>Bacillota</taxon>
        <taxon>Bacilli</taxon>
        <taxon>Bacillales</taxon>
        <taxon>Bacillaceae</taxon>
        <taxon>Melghiribacillus</taxon>
    </lineage>
</organism>
<dbReference type="AlphaFoldDB" id="A0A4R3MZA2"/>
<sequence length="306" mass="34514">MGLSLLFLGVILVLAKFFHWDMTVIAFSWWPVILIVLGLEILIYLFQSKEQTPILKYDVLSILFIGMIGTAGIGLYVIQSTGILAEIQKAVHAEEKVEALPVVQRSIPSDISKIVVHPSDHLNIETTSKREAILFGIYETDTANGKKLSQEELVQFIQTGEILHIQVLSLPEDNGIYHSSYRYDPTLSIPENIDVEIKVGWSEYPFPTVKLHIDELKANWEVRGNRVGLYMDQWENLTISASNVGRIEDSTGLVAGKHDIQEKENDDTSEFEVDKQKQGPVSFTKTFGDGKYSIAFKDVRELSIHH</sequence>
<keyword evidence="3" id="KW-1185">Reference proteome</keyword>
<name>A0A4R3MZA2_9BACI</name>
<keyword evidence="1" id="KW-0472">Membrane</keyword>
<keyword evidence="1" id="KW-1133">Transmembrane helix</keyword>
<proteinExistence type="predicted"/>
<evidence type="ECO:0000313" key="3">
    <source>
        <dbReference type="Proteomes" id="UP000294650"/>
    </source>
</evidence>
<evidence type="ECO:0000256" key="1">
    <source>
        <dbReference type="SAM" id="Phobius"/>
    </source>
</evidence>
<evidence type="ECO:0000313" key="2">
    <source>
        <dbReference type="EMBL" id="TCT19649.1"/>
    </source>
</evidence>
<dbReference type="Proteomes" id="UP000294650">
    <property type="component" value="Unassembled WGS sequence"/>
</dbReference>
<evidence type="ECO:0008006" key="4">
    <source>
        <dbReference type="Google" id="ProtNLM"/>
    </source>
</evidence>
<gene>
    <name evidence="2" type="ORF">EDD68_11743</name>
</gene>
<dbReference type="EMBL" id="SMAN01000017">
    <property type="protein sequence ID" value="TCT19649.1"/>
    <property type="molecule type" value="Genomic_DNA"/>
</dbReference>
<feature type="transmembrane region" description="Helical" evidence="1">
    <location>
        <begin position="25"/>
        <end position="45"/>
    </location>
</feature>
<feature type="transmembrane region" description="Helical" evidence="1">
    <location>
        <begin position="57"/>
        <end position="78"/>
    </location>
</feature>
<accession>A0A4R3MZA2</accession>
<keyword evidence="1" id="KW-0812">Transmembrane</keyword>